<comment type="caution">
    <text evidence="3">The sequence shown here is derived from an EMBL/GenBank/DDBJ whole genome shotgun (WGS) entry which is preliminary data.</text>
</comment>
<evidence type="ECO:0000313" key="3">
    <source>
        <dbReference type="EMBL" id="MQN80576.1"/>
    </source>
</evidence>
<gene>
    <name evidence="3" type="ORF">F7D73_06345</name>
</gene>
<dbReference type="AlphaFoldDB" id="A0A6G1TZI5"/>
<organism evidence="3 4">
    <name type="scientific">Segatella copri</name>
    <dbReference type="NCBI Taxonomy" id="165179"/>
    <lineage>
        <taxon>Bacteria</taxon>
        <taxon>Pseudomonadati</taxon>
        <taxon>Bacteroidota</taxon>
        <taxon>Bacteroidia</taxon>
        <taxon>Bacteroidales</taxon>
        <taxon>Prevotellaceae</taxon>
        <taxon>Segatella</taxon>
    </lineage>
</organism>
<dbReference type="PANTHER" id="PTHR33295:SF7">
    <property type="entry name" value="ATPASE"/>
    <property type="match status" value="1"/>
</dbReference>
<dbReference type="GO" id="GO:0005524">
    <property type="term" value="F:ATP binding"/>
    <property type="evidence" value="ECO:0007669"/>
    <property type="project" value="UniProtKB-KW"/>
</dbReference>
<keyword evidence="3" id="KW-0547">Nucleotide-binding</keyword>
<reference evidence="3 4" key="1">
    <citation type="submission" date="2019-09" db="EMBL/GenBank/DDBJ databases">
        <title>Distinct polysaccharide growth profiles of human intestinal Prevotella copri isolates.</title>
        <authorList>
            <person name="Fehlner-Peach H."/>
            <person name="Magnabosco C."/>
            <person name="Raghavan V."/>
            <person name="Scher J.U."/>
            <person name="Tett A."/>
            <person name="Cox L.M."/>
            <person name="Gottsegen C."/>
            <person name="Watters A."/>
            <person name="Wiltshire- Gordon J.D."/>
            <person name="Segata N."/>
            <person name="Bonneau R."/>
            <person name="Littman D.R."/>
        </authorList>
    </citation>
    <scope>NUCLEOTIDE SEQUENCE [LARGE SCALE GENOMIC DNA]</scope>
    <source>
        <strain evidence="4">iA622</strain>
    </source>
</reference>
<dbReference type="PANTHER" id="PTHR33295">
    <property type="entry name" value="ATPASE"/>
    <property type="match status" value="1"/>
</dbReference>
<feature type="domain" description="DUF4143" evidence="2">
    <location>
        <begin position="230"/>
        <end position="396"/>
    </location>
</feature>
<dbReference type="InterPro" id="IPR027417">
    <property type="entry name" value="P-loop_NTPase"/>
</dbReference>
<dbReference type="SUPFAM" id="SSF52540">
    <property type="entry name" value="P-loop containing nucleoside triphosphate hydrolases"/>
    <property type="match status" value="1"/>
</dbReference>
<dbReference type="InterPro" id="IPR011335">
    <property type="entry name" value="Restrct_endonuc-II-like"/>
</dbReference>
<dbReference type="InterPro" id="IPR041682">
    <property type="entry name" value="AAA_14"/>
</dbReference>
<dbReference type="Pfam" id="PF13173">
    <property type="entry name" value="AAA_14"/>
    <property type="match status" value="1"/>
</dbReference>
<name>A0A6G1TZI5_9BACT</name>
<feature type="domain" description="AAA" evidence="1">
    <location>
        <begin position="24"/>
        <end position="156"/>
    </location>
</feature>
<dbReference type="EMBL" id="VZCB01000052">
    <property type="protein sequence ID" value="MQN80576.1"/>
    <property type="molecule type" value="Genomic_DNA"/>
</dbReference>
<evidence type="ECO:0000259" key="1">
    <source>
        <dbReference type="Pfam" id="PF13173"/>
    </source>
</evidence>
<accession>A0A6G1TZI5</accession>
<dbReference type="Gene3D" id="3.40.50.300">
    <property type="entry name" value="P-loop containing nucleotide triphosphate hydrolases"/>
    <property type="match status" value="1"/>
</dbReference>
<evidence type="ECO:0000313" key="4">
    <source>
        <dbReference type="Proteomes" id="UP000480425"/>
    </source>
</evidence>
<dbReference type="Pfam" id="PF13635">
    <property type="entry name" value="DUF4143"/>
    <property type="match status" value="1"/>
</dbReference>
<keyword evidence="3" id="KW-0067">ATP-binding</keyword>
<dbReference type="SUPFAM" id="SSF52980">
    <property type="entry name" value="Restriction endonuclease-like"/>
    <property type="match status" value="1"/>
</dbReference>
<dbReference type="Proteomes" id="UP000480425">
    <property type="component" value="Unassembled WGS sequence"/>
</dbReference>
<dbReference type="OrthoDB" id="9801840at2"/>
<proteinExistence type="predicted"/>
<protein>
    <submittedName>
        <fullName evidence="3">ATP-binding protein</fullName>
    </submittedName>
</protein>
<dbReference type="RefSeq" id="WP_153123171.1">
    <property type="nucleotide sequence ID" value="NZ_VZCB01000052.1"/>
</dbReference>
<dbReference type="InterPro" id="IPR025420">
    <property type="entry name" value="DUF4143"/>
</dbReference>
<evidence type="ECO:0000259" key="2">
    <source>
        <dbReference type="Pfam" id="PF13635"/>
    </source>
</evidence>
<sequence length="443" mass="51324">MNRIFKRKIYDRLLQWKNTRKGKTAILVEGARRVGKSTLVKEFAQKEYESYILIDFNKASKRVVSLFDDLMDLDFIFLQLQAIYNVSLVARKSAIIFDEVQACPKARQAIKYLVEDGRYDYIETGSLISITKNTKGITIPSEEERVAMYPLDYEEFRWAMGDTASIPLLKQFFDKRLMLGQAHRTKMRELRLYMLVGGMPQAVNEYLETNNLSMVDLVKRDIIRLYLDDFQKIDPSRRIEQLFLNIPAQLNQNSNRYKPYSVVGSVDTDKLQGLLREMEDSKTVLFAYHSNDPNVGMSLHQDNSKFKLFCADTGLFVTLAFWDKSFTENVIYEKLLSDKLSANLGYIYENLVAQMLTANGNKLFYYSWAKDATHNYEIDFLLSRGAKICPIEVKSSGYKTHASLDAFCDKYSKVVSQRYLLYTKDLTNDGNTLLLPFYMIPLI</sequence>